<evidence type="ECO:0008006" key="4">
    <source>
        <dbReference type="Google" id="ProtNLM"/>
    </source>
</evidence>
<name>A0A1X1YC04_9MYCO</name>
<organism evidence="2 3">
    <name type="scientific">Mycobacterium kyorinense</name>
    <dbReference type="NCBI Taxonomy" id="487514"/>
    <lineage>
        <taxon>Bacteria</taxon>
        <taxon>Bacillati</taxon>
        <taxon>Actinomycetota</taxon>
        <taxon>Actinomycetes</taxon>
        <taxon>Mycobacteriales</taxon>
        <taxon>Mycobacteriaceae</taxon>
        <taxon>Mycobacterium</taxon>
    </lineage>
</organism>
<dbReference type="AlphaFoldDB" id="A0A1X1YC04"/>
<evidence type="ECO:0000256" key="1">
    <source>
        <dbReference type="SAM" id="Phobius"/>
    </source>
</evidence>
<evidence type="ECO:0000313" key="3">
    <source>
        <dbReference type="Proteomes" id="UP000193487"/>
    </source>
</evidence>
<dbReference type="RefSeq" id="WP_052425646.1">
    <property type="nucleotide sequence ID" value="NZ_BBKA01000083.1"/>
</dbReference>
<proteinExistence type="predicted"/>
<protein>
    <recommendedName>
        <fullName evidence="4">DedA family protein</fullName>
    </recommendedName>
</protein>
<sequence length="65" mass="6842">MQQFTASYRLVAIFVLMAAESACIPIPSELIIMLFGLATGRLEPGVHPILFLIIVAGVAGKVVGS</sequence>
<keyword evidence="1" id="KW-0472">Membrane</keyword>
<dbReference type="OrthoDB" id="9813426at2"/>
<feature type="transmembrane region" description="Helical" evidence="1">
    <location>
        <begin position="45"/>
        <end position="64"/>
    </location>
</feature>
<reference evidence="2 3" key="1">
    <citation type="submission" date="2016-01" db="EMBL/GenBank/DDBJ databases">
        <title>The new phylogeny of the genus Mycobacterium.</title>
        <authorList>
            <person name="Tarcisio F."/>
            <person name="Conor M."/>
            <person name="Antonella G."/>
            <person name="Elisabetta G."/>
            <person name="Giulia F.S."/>
            <person name="Sara T."/>
            <person name="Anna F."/>
            <person name="Clotilde B."/>
            <person name="Roberto B."/>
            <person name="Veronica D.S."/>
            <person name="Fabio R."/>
            <person name="Monica P."/>
            <person name="Olivier J."/>
            <person name="Enrico T."/>
            <person name="Nicola S."/>
        </authorList>
    </citation>
    <scope>NUCLEOTIDE SEQUENCE [LARGE SCALE GENOMIC DNA]</scope>
    <source>
        <strain evidence="2 3">DSM 45166</strain>
    </source>
</reference>
<accession>A0A1X1YC04</accession>
<evidence type="ECO:0000313" key="2">
    <source>
        <dbReference type="EMBL" id="ORW08595.1"/>
    </source>
</evidence>
<dbReference type="Proteomes" id="UP000193487">
    <property type="component" value="Unassembled WGS sequence"/>
</dbReference>
<keyword evidence="1" id="KW-0812">Transmembrane</keyword>
<dbReference type="EMBL" id="LQPE01000031">
    <property type="protein sequence ID" value="ORW08595.1"/>
    <property type="molecule type" value="Genomic_DNA"/>
</dbReference>
<keyword evidence="1" id="KW-1133">Transmembrane helix</keyword>
<keyword evidence="3" id="KW-1185">Reference proteome</keyword>
<gene>
    <name evidence="2" type="ORF">AWC14_22905</name>
</gene>
<comment type="caution">
    <text evidence="2">The sequence shown here is derived from an EMBL/GenBank/DDBJ whole genome shotgun (WGS) entry which is preliminary data.</text>
</comment>